<evidence type="ECO:0000259" key="3">
    <source>
        <dbReference type="PROSITE" id="PS50158"/>
    </source>
</evidence>
<keyword evidence="4" id="KW-1185">Reference proteome</keyword>
<dbReference type="SMART" id="SM00343">
    <property type="entry name" value="ZnF_C2HC"/>
    <property type="match status" value="1"/>
</dbReference>
<evidence type="ECO:0000313" key="5">
    <source>
        <dbReference type="RefSeq" id="XP_048135626.1"/>
    </source>
</evidence>
<dbReference type="PANTHER" id="PTHR34482">
    <property type="entry name" value="DNA DAMAGE-INDUCIBLE PROTEIN 1-LIKE"/>
    <property type="match status" value="1"/>
</dbReference>
<evidence type="ECO:0000256" key="1">
    <source>
        <dbReference type="PROSITE-ProRule" id="PRU00047"/>
    </source>
</evidence>
<organism evidence="4 5">
    <name type="scientific">Rhodamnia argentea</name>
    <dbReference type="NCBI Taxonomy" id="178133"/>
    <lineage>
        <taxon>Eukaryota</taxon>
        <taxon>Viridiplantae</taxon>
        <taxon>Streptophyta</taxon>
        <taxon>Embryophyta</taxon>
        <taxon>Tracheophyta</taxon>
        <taxon>Spermatophyta</taxon>
        <taxon>Magnoliopsida</taxon>
        <taxon>eudicotyledons</taxon>
        <taxon>Gunneridae</taxon>
        <taxon>Pentapetalae</taxon>
        <taxon>rosids</taxon>
        <taxon>malvids</taxon>
        <taxon>Myrtales</taxon>
        <taxon>Myrtaceae</taxon>
        <taxon>Myrtoideae</taxon>
        <taxon>Myrteae</taxon>
        <taxon>Australasian group</taxon>
        <taxon>Rhodamnia</taxon>
    </lineage>
</organism>
<dbReference type="Pfam" id="PF03732">
    <property type="entry name" value="Retrotrans_gag"/>
    <property type="match status" value="1"/>
</dbReference>
<dbReference type="InterPro" id="IPR005162">
    <property type="entry name" value="Retrotrans_gag_dom"/>
</dbReference>
<feature type="compositionally biased region" description="Basic residues" evidence="2">
    <location>
        <begin position="192"/>
        <end position="201"/>
    </location>
</feature>
<dbReference type="InterPro" id="IPR036875">
    <property type="entry name" value="Znf_CCHC_sf"/>
</dbReference>
<dbReference type="Gene3D" id="4.10.60.10">
    <property type="entry name" value="Zinc finger, CCHC-type"/>
    <property type="match status" value="1"/>
</dbReference>
<dbReference type="PROSITE" id="PS50158">
    <property type="entry name" value="ZF_CCHC"/>
    <property type="match status" value="1"/>
</dbReference>
<dbReference type="SUPFAM" id="SSF57756">
    <property type="entry name" value="Retrovirus zinc finger-like domains"/>
    <property type="match status" value="1"/>
</dbReference>
<evidence type="ECO:0000313" key="4">
    <source>
        <dbReference type="Proteomes" id="UP000827889"/>
    </source>
</evidence>
<feature type="region of interest" description="Disordered" evidence="2">
    <location>
        <begin position="183"/>
        <end position="210"/>
    </location>
</feature>
<dbReference type="Proteomes" id="UP000827889">
    <property type="component" value="Chromosome 5"/>
</dbReference>
<proteinExistence type="predicted"/>
<name>A0ABM3HG97_9MYRT</name>
<reference evidence="5" key="1">
    <citation type="submission" date="2025-08" db="UniProtKB">
        <authorList>
            <consortium name="RefSeq"/>
        </authorList>
    </citation>
    <scope>IDENTIFICATION</scope>
    <source>
        <tissue evidence="5">Leaf</tissue>
    </source>
</reference>
<dbReference type="RefSeq" id="XP_048135626.1">
    <property type="nucleotide sequence ID" value="XM_048279669.1"/>
</dbReference>
<gene>
    <name evidence="5" type="primary">LOC125315227</name>
</gene>
<keyword evidence="1" id="KW-0863">Zinc-finger</keyword>
<keyword evidence="1" id="KW-0862">Zinc</keyword>
<dbReference type="PANTHER" id="PTHR34482:SF36">
    <property type="entry name" value="RETROTRANSPOSON GAG DOMAIN-CONTAINING PROTEIN"/>
    <property type="match status" value="1"/>
</dbReference>
<dbReference type="InterPro" id="IPR001878">
    <property type="entry name" value="Znf_CCHC"/>
</dbReference>
<dbReference type="GeneID" id="125315227"/>
<evidence type="ECO:0000256" key="2">
    <source>
        <dbReference type="SAM" id="MobiDB-lite"/>
    </source>
</evidence>
<protein>
    <submittedName>
        <fullName evidence="5">Uncharacterized protein LOC125315227</fullName>
    </submittedName>
</protein>
<keyword evidence="1" id="KW-0479">Metal-binding</keyword>
<accession>A0ABM3HG97</accession>
<sequence>MGRRTRERAAAIGQVGEATVIAQGVNVNRGNDNGNRQMHRLVEQFLKLKPTKFTGKGDPEATPRWIEDLEKAFEVLGCTEEEKVTLYFSKTAREQKMLEFQQLRQNHMTIDQYEAEFSRLSKYTPRMVENPLDRARRFRDGLRPELRDRLIPPNPRDYDELYERGQMVERDMKERAAASGSRFMPVGDNRRFGKRPMKGNRRFIPPVGRNNGKSAYRSNWSYQLCGRRHGNGPCPSRTRACFKCGKFDHHIRNCPELAPE</sequence>
<feature type="domain" description="CCHC-type" evidence="3">
    <location>
        <begin position="241"/>
        <end position="256"/>
    </location>
</feature>